<dbReference type="RefSeq" id="WP_173062241.1">
    <property type="nucleotide sequence ID" value="NZ_AP022853.1"/>
</dbReference>
<gene>
    <name evidence="1" type="ORF">SKTS_13590</name>
</gene>
<dbReference type="EMBL" id="AP022853">
    <property type="protein sequence ID" value="BCB26473.1"/>
    <property type="molecule type" value="Genomic_DNA"/>
</dbReference>
<sequence length="174" mass="19435">MSGIVLRADVEDSGIRDELNRLIALGRNPSDAMRDIATYGENSTRERFKLQIDPDGNRWKPSLRVQLRGGRTLTKDGHLGNSITSRSSKDVAEWGSNREYAAIHQIGFDGQIKIPAHQREISTVFGKKLKSKMTVNVSGYTLRQRIVARAYLGTNAENAADILDLIQYRIEGAH</sequence>
<dbReference type="Proteomes" id="UP000502260">
    <property type="component" value="Chromosome"/>
</dbReference>
<evidence type="ECO:0000313" key="2">
    <source>
        <dbReference type="Proteomes" id="UP000502260"/>
    </source>
</evidence>
<evidence type="ECO:0008006" key="3">
    <source>
        <dbReference type="Google" id="ProtNLM"/>
    </source>
</evidence>
<dbReference type="KEGG" id="slac:SKTS_13590"/>
<name>A0A6F8V9F6_9PROT</name>
<organism evidence="1 2">
    <name type="scientific">Sulfurimicrobium lacus</name>
    <dbReference type="NCBI Taxonomy" id="2715678"/>
    <lineage>
        <taxon>Bacteria</taxon>
        <taxon>Pseudomonadati</taxon>
        <taxon>Pseudomonadota</taxon>
        <taxon>Betaproteobacteria</taxon>
        <taxon>Nitrosomonadales</taxon>
        <taxon>Sulfuricellaceae</taxon>
        <taxon>Sulfurimicrobium</taxon>
    </lineage>
</organism>
<dbReference type="AlphaFoldDB" id="A0A6F8V9F6"/>
<accession>A0A6F8V9F6</accession>
<reference evidence="2" key="1">
    <citation type="submission" date="2020-03" db="EMBL/GenBank/DDBJ databases">
        <title>Complete genome sequence of sulfur-oxidizing bacterium skT11.</title>
        <authorList>
            <person name="Kanda M."/>
            <person name="Kojima H."/>
            <person name="Fukui M."/>
        </authorList>
    </citation>
    <scope>NUCLEOTIDE SEQUENCE [LARGE SCALE GENOMIC DNA]</scope>
    <source>
        <strain evidence="2">skT11</strain>
    </source>
</reference>
<dbReference type="Pfam" id="PF05069">
    <property type="entry name" value="Phage_tail_S"/>
    <property type="match status" value="1"/>
</dbReference>
<evidence type="ECO:0000313" key="1">
    <source>
        <dbReference type="EMBL" id="BCB26473.1"/>
    </source>
</evidence>
<proteinExistence type="predicted"/>
<protein>
    <recommendedName>
        <fullName evidence="3">Phage virion morphogenesis protein</fullName>
    </recommendedName>
</protein>
<dbReference type="InterPro" id="IPR006522">
    <property type="entry name" value="Phage_virion_morphogenesis"/>
</dbReference>
<dbReference type="NCBIfam" id="TIGR01635">
    <property type="entry name" value="tail_comp_S"/>
    <property type="match status" value="1"/>
</dbReference>
<keyword evidence="2" id="KW-1185">Reference proteome</keyword>